<dbReference type="PANTHER" id="PTHR31194:SF166">
    <property type="entry name" value="PATHOGENESIS-RELATED GENES TRANSCRIPTIONAL ACTIVATOR PTI6"/>
    <property type="match status" value="1"/>
</dbReference>
<dbReference type="InterPro" id="IPR001471">
    <property type="entry name" value="AP2/ERF_dom"/>
</dbReference>
<dbReference type="CDD" id="cd00018">
    <property type="entry name" value="AP2"/>
    <property type="match status" value="1"/>
</dbReference>
<gene>
    <name evidence="8" type="ORF">ACMD2_06192</name>
</gene>
<dbReference type="InterPro" id="IPR016177">
    <property type="entry name" value="DNA-bd_dom_sf"/>
</dbReference>
<comment type="caution">
    <text evidence="8">The sequence shown here is derived from an EMBL/GenBank/DDBJ whole genome shotgun (WGS) entry which is preliminary data.</text>
</comment>
<protein>
    <submittedName>
        <fullName evidence="8">Pathogenesis-related transcriptional activator PTI6</fullName>
    </submittedName>
</protein>
<dbReference type="InterPro" id="IPR050913">
    <property type="entry name" value="AP2/ERF_ERF"/>
</dbReference>
<evidence type="ECO:0000256" key="5">
    <source>
        <dbReference type="ARBA" id="ARBA00023242"/>
    </source>
</evidence>
<dbReference type="GO" id="GO:0003700">
    <property type="term" value="F:DNA-binding transcription factor activity"/>
    <property type="evidence" value="ECO:0007669"/>
    <property type="project" value="InterPro"/>
</dbReference>
<sequence length="268" mass="29274">MDRSEIARRSCSSAAKLSDRAVAPRKPVSGSGCGSGRRIVRIYVTDADATDSSSSDDDDSGAAIPFILGCRRRRRRVKRYVHEATIAIASSASAAPRRRATPRKRPLSAAAKPPESAALLRFRGVRRRPWGRWAAEIRDPSQGKRLWLGTFDTAEEAAAVYDRAAVRLKGPDAVTNFPSPAPLKLTAPSTCSLERLDPPPPPPSRLVLFLLPPPLRLPHLRSPLDPSPLCLTEPRFSPLARRPCWAEDVVAELGEFDADDFSLEVVLS</sequence>
<dbReference type="SMART" id="SM00380">
    <property type="entry name" value="AP2"/>
    <property type="match status" value="1"/>
</dbReference>
<dbReference type="EMBL" id="LSRQ01005888">
    <property type="protein sequence ID" value="OAY66832.1"/>
    <property type="molecule type" value="Genomic_DNA"/>
</dbReference>
<evidence type="ECO:0000256" key="2">
    <source>
        <dbReference type="ARBA" id="ARBA00023015"/>
    </source>
</evidence>
<name>A0A199UPT9_ANACO</name>
<feature type="domain" description="AP2/ERF" evidence="7">
    <location>
        <begin position="121"/>
        <end position="178"/>
    </location>
</feature>
<accession>A0A199UPT9</accession>
<keyword evidence="5" id="KW-0539">Nucleus</keyword>
<keyword evidence="3" id="KW-0238">DNA-binding</keyword>
<proteinExistence type="predicted"/>
<dbReference type="STRING" id="4615.A0A199UPT9"/>
<evidence type="ECO:0000313" key="9">
    <source>
        <dbReference type="Proteomes" id="UP000092600"/>
    </source>
</evidence>
<dbReference type="PANTHER" id="PTHR31194">
    <property type="entry name" value="SHN SHINE , DNA BINDING / TRANSCRIPTION FACTOR"/>
    <property type="match status" value="1"/>
</dbReference>
<evidence type="ECO:0000259" key="7">
    <source>
        <dbReference type="PROSITE" id="PS51032"/>
    </source>
</evidence>
<keyword evidence="2" id="KW-0805">Transcription regulation</keyword>
<dbReference type="FunFam" id="3.30.730.10:FF:000001">
    <property type="entry name" value="Ethylene-responsive transcription factor 2"/>
    <property type="match status" value="1"/>
</dbReference>
<comment type="subcellular location">
    <subcellularLocation>
        <location evidence="1">Nucleus</location>
    </subcellularLocation>
</comment>
<dbReference type="AlphaFoldDB" id="A0A199UPT9"/>
<dbReference type="GO" id="GO:0005634">
    <property type="term" value="C:nucleus"/>
    <property type="evidence" value="ECO:0007669"/>
    <property type="project" value="UniProtKB-SubCell"/>
</dbReference>
<dbReference type="Gene3D" id="3.30.730.10">
    <property type="entry name" value="AP2/ERF domain"/>
    <property type="match status" value="1"/>
</dbReference>
<evidence type="ECO:0000256" key="6">
    <source>
        <dbReference type="SAM" id="MobiDB-lite"/>
    </source>
</evidence>
<dbReference type="SUPFAM" id="SSF54171">
    <property type="entry name" value="DNA-binding domain"/>
    <property type="match status" value="1"/>
</dbReference>
<dbReference type="PROSITE" id="PS51032">
    <property type="entry name" value="AP2_ERF"/>
    <property type="match status" value="1"/>
</dbReference>
<feature type="region of interest" description="Disordered" evidence="6">
    <location>
        <begin position="16"/>
        <end position="35"/>
    </location>
</feature>
<evidence type="ECO:0000256" key="3">
    <source>
        <dbReference type="ARBA" id="ARBA00023125"/>
    </source>
</evidence>
<evidence type="ECO:0000256" key="1">
    <source>
        <dbReference type="ARBA" id="ARBA00004123"/>
    </source>
</evidence>
<dbReference type="Pfam" id="PF00847">
    <property type="entry name" value="AP2"/>
    <property type="match status" value="1"/>
</dbReference>
<dbReference type="InterPro" id="IPR036955">
    <property type="entry name" value="AP2/ERF_dom_sf"/>
</dbReference>
<keyword evidence="4" id="KW-0804">Transcription</keyword>
<dbReference type="Proteomes" id="UP000092600">
    <property type="component" value="Unassembled WGS sequence"/>
</dbReference>
<feature type="region of interest" description="Disordered" evidence="6">
    <location>
        <begin position="92"/>
        <end position="114"/>
    </location>
</feature>
<evidence type="ECO:0000256" key="4">
    <source>
        <dbReference type="ARBA" id="ARBA00023163"/>
    </source>
</evidence>
<dbReference type="GO" id="GO:0003677">
    <property type="term" value="F:DNA binding"/>
    <property type="evidence" value="ECO:0007669"/>
    <property type="project" value="UniProtKB-KW"/>
</dbReference>
<reference evidence="8 9" key="1">
    <citation type="journal article" date="2016" name="DNA Res.">
        <title>The draft genome of MD-2 pineapple using hybrid error correction of long reads.</title>
        <authorList>
            <person name="Redwan R.M."/>
            <person name="Saidin A."/>
            <person name="Kumar S.V."/>
        </authorList>
    </citation>
    <scope>NUCLEOTIDE SEQUENCE [LARGE SCALE GENOMIC DNA]</scope>
    <source>
        <strain evidence="9">cv. MD2</strain>
        <tissue evidence="8">Leaf</tissue>
    </source>
</reference>
<feature type="compositionally biased region" description="Basic residues" evidence="6">
    <location>
        <begin position="96"/>
        <end position="106"/>
    </location>
</feature>
<organism evidence="8 9">
    <name type="scientific">Ananas comosus</name>
    <name type="common">Pineapple</name>
    <name type="synonym">Ananas ananas</name>
    <dbReference type="NCBI Taxonomy" id="4615"/>
    <lineage>
        <taxon>Eukaryota</taxon>
        <taxon>Viridiplantae</taxon>
        <taxon>Streptophyta</taxon>
        <taxon>Embryophyta</taxon>
        <taxon>Tracheophyta</taxon>
        <taxon>Spermatophyta</taxon>
        <taxon>Magnoliopsida</taxon>
        <taxon>Liliopsida</taxon>
        <taxon>Poales</taxon>
        <taxon>Bromeliaceae</taxon>
        <taxon>Bromelioideae</taxon>
        <taxon>Ananas</taxon>
    </lineage>
</organism>
<dbReference type="PRINTS" id="PR00367">
    <property type="entry name" value="ETHRSPELEMNT"/>
</dbReference>
<evidence type="ECO:0000313" key="8">
    <source>
        <dbReference type="EMBL" id="OAY66832.1"/>
    </source>
</evidence>